<dbReference type="GO" id="GO:0140359">
    <property type="term" value="F:ABC-type transporter activity"/>
    <property type="evidence" value="ECO:0007669"/>
    <property type="project" value="InterPro"/>
</dbReference>
<feature type="domain" description="ABC transmembrane type-2" evidence="10">
    <location>
        <begin position="42"/>
        <end position="262"/>
    </location>
</feature>
<comment type="subcellular location">
    <subcellularLocation>
        <location evidence="1">Cell inner membrane</location>
        <topology evidence="1">Multi-pass membrane protein</topology>
    </subcellularLocation>
    <subcellularLocation>
        <location evidence="9">Cell membrane</location>
        <topology evidence="9">Multi-pass membrane protein</topology>
    </subcellularLocation>
</comment>
<keyword evidence="3 9" id="KW-0813">Transport</keyword>
<keyword evidence="4 9" id="KW-1003">Cell membrane</keyword>
<evidence type="ECO:0000313" key="11">
    <source>
        <dbReference type="EMBL" id="OGK73721.1"/>
    </source>
</evidence>
<protein>
    <recommendedName>
        <fullName evidence="9">Transport permease protein</fullName>
    </recommendedName>
</protein>
<feature type="transmembrane region" description="Helical" evidence="9">
    <location>
        <begin position="41"/>
        <end position="65"/>
    </location>
</feature>
<dbReference type="Proteomes" id="UP000177050">
    <property type="component" value="Unassembled WGS sequence"/>
</dbReference>
<evidence type="ECO:0000256" key="8">
    <source>
        <dbReference type="ARBA" id="ARBA00023136"/>
    </source>
</evidence>
<evidence type="ECO:0000256" key="9">
    <source>
        <dbReference type="RuleBase" id="RU361157"/>
    </source>
</evidence>
<reference evidence="11 12" key="1">
    <citation type="journal article" date="2016" name="Nat. Commun.">
        <title>Thousands of microbial genomes shed light on interconnected biogeochemical processes in an aquifer system.</title>
        <authorList>
            <person name="Anantharaman K."/>
            <person name="Brown C.T."/>
            <person name="Hug L.A."/>
            <person name="Sharon I."/>
            <person name="Castelle C.J."/>
            <person name="Probst A.J."/>
            <person name="Thomas B.C."/>
            <person name="Singh A."/>
            <person name="Wilkins M.J."/>
            <person name="Karaoz U."/>
            <person name="Brodie E.L."/>
            <person name="Williams K.H."/>
            <person name="Hubbard S.S."/>
            <person name="Banfield J.F."/>
        </authorList>
    </citation>
    <scope>NUCLEOTIDE SEQUENCE [LARGE SCALE GENOMIC DNA]</scope>
</reference>
<keyword evidence="6 9" id="KW-0812">Transmembrane</keyword>
<sequence length="270" mass="31126">MTPLTHKANKLYKNIQLLWFYRELLWNLAHREITQRYKQSVLGYAWVVLNPLFQLITMNFVFSVVLKVDSLGVPFIIFLSVALLPWNLFVLSLTSSTSALVGNSSLITKIYFPREILVYATIIAKLVDFFYSCIVLVFFFIIFKTNITIHILWVPLILLIQVIFTMGLSLILAALNLFYRDIQYLLSLVLTMWMYLTPIMYPVEMLPERYRFLFALNPMAVIINAFRQVMLSGAGPNLNSLSIALAISVGVFIVGFLFFKKLEGEFADYV</sequence>
<feature type="transmembrane region" description="Helical" evidence="9">
    <location>
        <begin position="149"/>
        <end position="172"/>
    </location>
</feature>
<dbReference type="GO" id="GO:0043190">
    <property type="term" value="C:ATP-binding cassette (ABC) transporter complex"/>
    <property type="evidence" value="ECO:0007669"/>
    <property type="project" value="InterPro"/>
</dbReference>
<gene>
    <name evidence="11" type="ORF">A3K52_02965</name>
</gene>
<dbReference type="InterPro" id="IPR013525">
    <property type="entry name" value="ABC2_TM"/>
</dbReference>
<comment type="similarity">
    <text evidence="2 9">Belongs to the ABC-2 integral membrane protein family.</text>
</comment>
<dbReference type="PANTHER" id="PTHR30413:SF8">
    <property type="entry name" value="TRANSPORT PERMEASE PROTEIN"/>
    <property type="match status" value="1"/>
</dbReference>
<dbReference type="PROSITE" id="PS51012">
    <property type="entry name" value="ABC_TM2"/>
    <property type="match status" value="1"/>
</dbReference>
<evidence type="ECO:0000259" key="10">
    <source>
        <dbReference type="PROSITE" id="PS51012"/>
    </source>
</evidence>
<keyword evidence="5" id="KW-0997">Cell inner membrane</keyword>
<comment type="caution">
    <text evidence="11">The sequence shown here is derived from an EMBL/GenBank/DDBJ whole genome shotgun (WGS) entry which is preliminary data.</text>
</comment>
<evidence type="ECO:0000256" key="3">
    <source>
        <dbReference type="ARBA" id="ARBA00022448"/>
    </source>
</evidence>
<accession>A0A1F7L0U3</accession>
<evidence type="ECO:0000256" key="2">
    <source>
        <dbReference type="ARBA" id="ARBA00007783"/>
    </source>
</evidence>
<dbReference type="GO" id="GO:0015920">
    <property type="term" value="P:lipopolysaccharide transport"/>
    <property type="evidence" value="ECO:0007669"/>
    <property type="project" value="TreeGrafter"/>
</dbReference>
<keyword evidence="8 9" id="KW-0472">Membrane</keyword>
<dbReference type="InterPro" id="IPR047817">
    <property type="entry name" value="ABC2_TM_bact-type"/>
</dbReference>
<organism evidence="11 12">
    <name type="scientific">Candidatus Roizmanbacteria bacterium RIFOXYD1_FULL_38_12</name>
    <dbReference type="NCBI Taxonomy" id="1802093"/>
    <lineage>
        <taxon>Bacteria</taxon>
        <taxon>Candidatus Roizmaniibacteriota</taxon>
    </lineage>
</organism>
<dbReference type="Pfam" id="PF01061">
    <property type="entry name" value="ABC2_membrane"/>
    <property type="match status" value="1"/>
</dbReference>
<dbReference type="InterPro" id="IPR000412">
    <property type="entry name" value="ABC_2_transport"/>
</dbReference>
<dbReference type="PRINTS" id="PR00164">
    <property type="entry name" value="ABC2TRNSPORT"/>
</dbReference>
<name>A0A1F7L0U3_9BACT</name>
<feature type="transmembrane region" description="Helical" evidence="9">
    <location>
        <begin position="238"/>
        <end position="259"/>
    </location>
</feature>
<evidence type="ECO:0000256" key="7">
    <source>
        <dbReference type="ARBA" id="ARBA00022989"/>
    </source>
</evidence>
<feature type="transmembrane region" description="Helical" evidence="9">
    <location>
        <begin position="71"/>
        <end position="95"/>
    </location>
</feature>
<evidence type="ECO:0000256" key="1">
    <source>
        <dbReference type="ARBA" id="ARBA00004429"/>
    </source>
</evidence>
<evidence type="ECO:0000313" key="12">
    <source>
        <dbReference type="Proteomes" id="UP000177050"/>
    </source>
</evidence>
<evidence type="ECO:0000256" key="5">
    <source>
        <dbReference type="ARBA" id="ARBA00022519"/>
    </source>
</evidence>
<evidence type="ECO:0000256" key="6">
    <source>
        <dbReference type="ARBA" id="ARBA00022692"/>
    </source>
</evidence>
<feature type="transmembrane region" description="Helical" evidence="9">
    <location>
        <begin position="116"/>
        <end position="143"/>
    </location>
</feature>
<proteinExistence type="inferred from homology"/>
<dbReference type="AlphaFoldDB" id="A0A1F7L0U3"/>
<dbReference type="PANTHER" id="PTHR30413">
    <property type="entry name" value="INNER MEMBRANE TRANSPORT PERMEASE"/>
    <property type="match status" value="1"/>
</dbReference>
<keyword evidence="7 9" id="KW-1133">Transmembrane helix</keyword>
<evidence type="ECO:0000256" key="4">
    <source>
        <dbReference type="ARBA" id="ARBA00022475"/>
    </source>
</evidence>
<feature type="transmembrane region" description="Helical" evidence="9">
    <location>
        <begin position="184"/>
        <end position="203"/>
    </location>
</feature>
<dbReference type="EMBL" id="MGBR01000001">
    <property type="protein sequence ID" value="OGK73721.1"/>
    <property type="molecule type" value="Genomic_DNA"/>
</dbReference>